<keyword evidence="2" id="KW-1185">Reference proteome</keyword>
<evidence type="ECO:0000313" key="2">
    <source>
        <dbReference type="Proteomes" id="UP000472261"/>
    </source>
</evidence>
<dbReference type="OMA" id="CSGENKA"/>
<protein>
    <submittedName>
        <fullName evidence="1">Uncharacterized protein</fullName>
    </submittedName>
</protein>
<name>A0A669QTU5_PHACC</name>
<dbReference type="AlphaFoldDB" id="A0A669QTU5"/>
<reference evidence="1" key="1">
    <citation type="submission" date="2025-08" db="UniProtKB">
        <authorList>
            <consortium name="Ensembl"/>
        </authorList>
    </citation>
    <scope>IDENTIFICATION</scope>
</reference>
<evidence type="ECO:0000313" key="1">
    <source>
        <dbReference type="Ensembl" id="ENSPCLP00000024189.1"/>
    </source>
</evidence>
<proteinExistence type="predicted"/>
<reference evidence="1" key="2">
    <citation type="submission" date="2025-09" db="UniProtKB">
        <authorList>
            <consortium name="Ensembl"/>
        </authorList>
    </citation>
    <scope>IDENTIFICATION</scope>
</reference>
<organism evidence="1 2">
    <name type="scientific">Phasianus colchicus</name>
    <name type="common">Common pheasant</name>
    <dbReference type="NCBI Taxonomy" id="9054"/>
    <lineage>
        <taxon>Eukaryota</taxon>
        <taxon>Metazoa</taxon>
        <taxon>Chordata</taxon>
        <taxon>Craniata</taxon>
        <taxon>Vertebrata</taxon>
        <taxon>Euteleostomi</taxon>
        <taxon>Archelosauria</taxon>
        <taxon>Archosauria</taxon>
        <taxon>Dinosauria</taxon>
        <taxon>Saurischia</taxon>
        <taxon>Theropoda</taxon>
        <taxon>Coelurosauria</taxon>
        <taxon>Aves</taxon>
        <taxon>Neognathae</taxon>
        <taxon>Galloanserae</taxon>
        <taxon>Galliformes</taxon>
        <taxon>Phasianidae</taxon>
        <taxon>Phasianinae</taxon>
        <taxon>Phasianus</taxon>
    </lineage>
</organism>
<sequence>MNLFIFQLFNINFVTISKSPFLLVPGVSHVHGHQQRRGRNEDQLQGPESDVRDGEKVIIANISTPRLKCIADKILLFISPDSLCSHNQDHDTEDEQDCEPYLPNAGGVLIDTSQNSLQSSPIHLLFCVLSPAR</sequence>
<accession>A0A669QTU5</accession>
<dbReference type="Proteomes" id="UP000472261">
    <property type="component" value="Unplaced"/>
</dbReference>
<dbReference type="Ensembl" id="ENSPCLT00000033605.1">
    <property type="protein sequence ID" value="ENSPCLP00000024189.1"/>
    <property type="gene ID" value="ENSPCLG00000021351.1"/>
</dbReference>